<dbReference type="KEGG" id="ali:AZOLI_p30026"/>
<dbReference type="PANTHER" id="PTHR38601:SF1">
    <property type="entry name" value="HYDROGENASE-4 COMPONENT E"/>
    <property type="match status" value="1"/>
</dbReference>
<keyword evidence="5 6" id="KW-0472">Membrane</keyword>
<dbReference type="Pfam" id="PF00420">
    <property type="entry name" value="Oxidored_q2"/>
    <property type="match status" value="1"/>
</dbReference>
<dbReference type="PANTHER" id="PTHR38601">
    <property type="entry name" value="HYDROGENASE-4 COMPONENT E"/>
    <property type="match status" value="1"/>
</dbReference>
<protein>
    <submittedName>
        <fullName evidence="7">Hydrogenase 4, membrane subunit</fullName>
    </submittedName>
</protein>
<dbReference type="InterPro" id="IPR038730">
    <property type="entry name" value="HyfE-like"/>
</dbReference>
<geneLocation type="plasmid" evidence="7 8">
    <name>AZO_p3</name>
</geneLocation>
<dbReference type="HOGENOM" id="CLU_088957_2_0_5"/>
<feature type="transmembrane region" description="Helical" evidence="6">
    <location>
        <begin position="6"/>
        <end position="27"/>
    </location>
</feature>
<proteinExistence type="predicted"/>
<evidence type="ECO:0000256" key="4">
    <source>
        <dbReference type="ARBA" id="ARBA00022989"/>
    </source>
</evidence>
<keyword evidence="8" id="KW-1185">Reference proteome</keyword>
<keyword evidence="7" id="KW-0614">Plasmid</keyword>
<name>G7ZEW9_AZOL4</name>
<dbReference type="AlphaFoldDB" id="G7ZEW9"/>
<dbReference type="GO" id="GO:0005886">
    <property type="term" value="C:plasma membrane"/>
    <property type="evidence" value="ECO:0007669"/>
    <property type="project" value="UniProtKB-SubCell"/>
</dbReference>
<gene>
    <name evidence="7" type="primary">hyfE</name>
    <name evidence="7" type="ordered locus">AZOLI_p30026</name>
</gene>
<feature type="transmembrane region" description="Helical" evidence="6">
    <location>
        <begin position="98"/>
        <end position="121"/>
    </location>
</feature>
<keyword evidence="3 6" id="KW-0812">Transmembrane</keyword>
<dbReference type="Proteomes" id="UP000005667">
    <property type="component" value="Plasmid AZO_p3"/>
</dbReference>
<evidence type="ECO:0000256" key="1">
    <source>
        <dbReference type="ARBA" id="ARBA00004651"/>
    </source>
</evidence>
<evidence type="ECO:0000256" key="2">
    <source>
        <dbReference type="ARBA" id="ARBA00022475"/>
    </source>
</evidence>
<evidence type="ECO:0000256" key="5">
    <source>
        <dbReference type="ARBA" id="ARBA00023136"/>
    </source>
</evidence>
<reference evidence="8" key="1">
    <citation type="journal article" date="2011" name="PLoS Genet.">
        <title>Azospirillum genomes reveal transition of bacteria from aquatic to terrestrial environments.</title>
        <authorList>
            <person name="Wisniewski-Dye F."/>
            <person name="Borziak K."/>
            <person name="Khalsa-Moyers G."/>
            <person name="Alexandre G."/>
            <person name="Sukharnikov L.O."/>
            <person name="Wuichet K."/>
            <person name="Hurst G.B."/>
            <person name="McDonald W.H."/>
            <person name="Robertson J.S."/>
            <person name="Barbe V."/>
            <person name="Calteau A."/>
            <person name="Rouy Z."/>
            <person name="Mangenot S."/>
            <person name="Prigent-Combaret C."/>
            <person name="Normand P."/>
            <person name="Boyer M."/>
            <person name="Siguier P."/>
            <person name="Dessaux Y."/>
            <person name="Elmerich C."/>
            <person name="Condemine G."/>
            <person name="Krishnen G."/>
            <person name="Kennedy I."/>
            <person name="Paterson A.H."/>
            <person name="Gonzalez V."/>
            <person name="Mavingui P."/>
            <person name="Zhulin I.B."/>
        </authorList>
    </citation>
    <scope>NUCLEOTIDE SEQUENCE [LARGE SCALE GENOMIC DNA]</scope>
    <source>
        <strain evidence="8">4B</strain>
    </source>
</reference>
<feature type="transmembrane region" description="Helical" evidence="6">
    <location>
        <begin position="39"/>
        <end position="57"/>
    </location>
</feature>
<dbReference type="InterPro" id="IPR039428">
    <property type="entry name" value="NUOK/Mnh_C1-like"/>
</dbReference>
<dbReference type="NCBIfam" id="NF008556">
    <property type="entry name" value="PRK11492.1"/>
    <property type="match status" value="1"/>
</dbReference>
<feature type="transmembrane region" description="Helical" evidence="6">
    <location>
        <begin position="183"/>
        <end position="202"/>
    </location>
</feature>
<keyword evidence="2" id="KW-1003">Cell membrane</keyword>
<evidence type="ECO:0000313" key="7">
    <source>
        <dbReference type="EMBL" id="CBS89880.1"/>
    </source>
</evidence>
<sequence length="223" mass="23324">MREGTVMNGFLIVNGLSGLLIVSSLLVTLAGNPANSARFYALQSFILVMLFVALAGATGSGELYLWSFTALLTKVILVPAIMYRAFRRLSDPAIGTGAVMPTALSIVGAAVALILCFVVASKVTLPAADAIKPALAVSLALFFIGLACIVAQRNILKQVFGYCLMENGSHLTLALLAPNAPELVEIGIATDAIFAVVVMAALGSRIFDTLHTLDARQLTSLKG</sequence>
<organism evidence="7 8">
    <name type="scientific">Azospirillum lipoferum (strain 4B)</name>
    <dbReference type="NCBI Taxonomy" id="862719"/>
    <lineage>
        <taxon>Bacteria</taxon>
        <taxon>Pseudomonadati</taxon>
        <taxon>Pseudomonadota</taxon>
        <taxon>Alphaproteobacteria</taxon>
        <taxon>Rhodospirillales</taxon>
        <taxon>Azospirillaceae</taxon>
        <taxon>Azospirillum</taxon>
    </lineage>
</organism>
<dbReference type="Gene3D" id="1.10.287.3510">
    <property type="match status" value="1"/>
</dbReference>
<evidence type="ECO:0000256" key="6">
    <source>
        <dbReference type="SAM" id="Phobius"/>
    </source>
</evidence>
<dbReference type="EMBL" id="FQ311871">
    <property type="protein sequence ID" value="CBS89880.1"/>
    <property type="molecule type" value="Genomic_DNA"/>
</dbReference>
<feature type="transmembrane region" description="Helical" evidence="6">
    <location>
        <begin position="133"/>
        <end position="152"/>
    </location>
</feature>
<keyword evidence="4 6" id="KW-1133">Transmembrane helix</keyword>
<feature type="transmembrane region" description="Helical" evidence="6">
    <location>
        <begin position="63"/>
        <end position="86"/>
    </location>
</feature>
<accession>G7ZEW9</accession>
<evidence type="ECO:0000256" key="3">
    <source>
        <dbReference type="ARBA" id="ARBA00022692"/>
    </source>
</evidence>
<comment type="subcellular location">
    <subcellularLocation>
        <location evidence="1">Cell membrane</location>
        <topology evidence="1">Multi-pass membrane protein</topology>
    </subcellularLocation>
</comment>
<evidence type="ECO:0000313" key="8">
    <source>
        <dbReference type="Proteomes" id="UP000005667"/>
    </source>
</evidence>